<dbReference type="AlphaFoldDB" id="B4FJH9"/>
<dbReference type="EMBL" id="BT037267">
    <property type="protein sequence ID" value="ACF82272.1"/>
    <property type="molecule type" value="mRNA"/>
</dbReference>
<accession>B4FJH9</accession>
<organism evidence="1">
    <name type="scientific">Zea mays</name>
    <name type="common">Maize</name>
    <dbReference type="NCBI Taxonomy" id="4577"/>
    <lineage>
        <taxon>Eukaryota</taxon>
        <taxon>Viridiplantae</taxon>
        <taxon>Streptophyta</taxon>
        <taxon>Embryophyta</taxon>
        <taxon>Tracheophyta</taxon>
        <taxon>Spermatophyta</taxon>
        <taxon>Magnoliopsida</taxon>
        <taxon>Liliopsida</taxon>
        <taxon>Poales</taxon>
        <taxon>Poaceae</taxon>
        <taxon>PACMAD clade</taxon>
        <taxon>Panicoideae</taxon>
        <taxon>Andropogonodae</taxon>
        <taxon>Andropogoneae</taxon>
        <taxon>Tripsacinae</taxon>
        <taxon>Zea</taxon>
    </lineage>
</organism>
<protein>
    <submittedName>
        <fullName evidence="1">Uncharacterized protein</fullName>
    </submittedName>
</protein>
<proteinExistence type="evidence at transcript level"/>
<name>B4FJH9_MAIZE</name>
<sequence>MYLHLRSAVIEEHSPSSFFVTVHPKHLIRYCSRLVQKALLALEE</sequence>
<evidence type="ECO:0000313" key="1">
    <source>
        <dbReference type="EMBL" id="ACF82272.1"/>
    </source>
</evidence>
<reference evidence="1" key="1">
    <citation type="journal article" date="2009" name="PLoS Genet.">
        <title>Sequencing, mapping, and analysis of 27,455 maize full-length cDNAs.</title>
        <authorList>
            <person name="Soderlund C."/>
            <person name="Descour A."/>
            <person name="Kudrna D."/>
            <person name="Bomhoff M."/>
            <person name="Boyd L."/>
            <person name="Currie J."/>
            <person name="Angelova A."/>
            <person name="Collura K."/>
            <person name="Wissotski M."/>
            <person name="Ashley E."/>
            <person name="Morrow D."/>
            <person name="Fernandes J."/>
            <person name="Walbot V."/>
            <person name="Yu Y."/>
        </authorList>
    </citation>
    <scope>NUCLEOTIDE SEQUENCE</scope>
    <source>
        <strain evidence="1">B73</strain>
    </source>
</reference>